<accession>A0A839AF59</accession>
<protein>
    <submittedName>
        <fullName evidence="7">Energy-coupling factor transporter transmembrane protein EcfT</fullName>
    </submittedName>
</protein>
<name>A0A839AF59_9HYPH</name>
<gene>
    <name evidence="7" type="ORF">H2509_09830</name>
</gene>
<evidence type="ECO:0000256" key="4">
    <source>
        <dbReference type="ARBA" id="ARBA00022989"/>
    </source>
</evidence>
<feature type="transmembrane region" description="Helical" evidence="6">
    <location>
        <begin position="135"/>
        <end position="157"/>
    </location>
</feature>
<evidence type="ECO:0000313" key="7">
    <source>
        <dbReference type="EMBL" id="MBA5777427.1"/>
    </source>
</evidence>
<dbReference type="Pfam" id="PF02361">
    <property type="entry name" value="CbiQ"/>
    <property type="match status" value="1"/>
</dbReference>
<dbReference type="PANTHER" id="PTHR33514:SF13">
    <property type="entry name" value="PROTEIN ABCI12, CHLOROPLASTIC"/>
    <property type="match status" value="1"/>
</dbReference>
<dbReference type="EMBL" id="JACFXV010000048">
    <property type="protein sequence ID" value="MBA5777427.1"/>
    <property type="molecule type" value="Genomic_DNA"/>
</dbReference>
<reference evidence="7 8" key="1">
    <citation type="submission" date="2020-07" db="EMBL/GenBank/DDBJ databases">
        <title>Stappia sp., F7233, whole genome shotgun sequencing project.</title>
        <authorList>
            <person name="Jiang S."/>
            <person name="Liu Z.W."/>
            <person name="Du Z.J."/>
        </authorList>
    </citation>
    <scope>NUCLEOTIDE SEQUENCE [LARGE SCALE GENOMIC DNA]</scope>
    <source>
        <strain evidence="7 8">F7233</strain>
    </source>
</reference>
<dbReference type="Proteomes" id="UP000541109">
    <property type="component" value="Unassembled WGS sequence"/>
</dbReference>
<evidence type="ECO:0000256" key="6">
    <source>
        <dbReference type="SAM" id="Phobius"/>
    </source>
</evidence>
<dbReference type="InterPro" id="IPR003339">
    <property type="entry name" value="ABC/ECF_trnsptr_transmembrane"/>
</dbReference>
<dbReference type="CDD" id="cd16914">
    <property type="entry name" value="EcfT"/>
    <property type="match status" value="1"/>
</dbReference>
<feature type="transmembrane region" description="Helical" evidence="6">
    <location>
        <begin position="71"/>
        <end position="104"/>
    </location>
</feature>
<dbReference type="GO" id="GO:0005886">
    <property type="term" value="C:plasma membrane"/>
    <property type="evidence" value="ECO:0007669"/>
    <property type="project" value="TreeGrafter"/>
</dbReference>
<dbReference type="PANTHER" id="PTHR33514">
    <property type="entry name" value="PROTEIN ABCI12, CHLOROPLASTIC"/>
    <property type="match status" value="1"/>
</dbReference>
<dbReference type="AlphaFoldDB" id="A0A839AF59"/>
<comment type="subcellular location">
    <subcellularLocation>
        <location evidence="1">Membrane</location>
        <topology evidence="1">Multi-pass membrane protein</topology>
    </subcellularLocation>
</comment>
<evidence type="ECO:0000256" key="3">
    <source>
        <dbReference type="ARBA" id="ARBA00022692"/>
    </source>
</evidence>
<keyword evidence="5 6" id="KW-0472">Membrane</keyword>
<sequence length="211" mass="21991">MISVYLPGETFLHRLPAGAKLAGLCLATIIVLPIESPRVLGAVLLLVLGLFACLGREGLRQLKFLRSLSVLLAGLLALHIFSGTGSAGVVMVLRLLAMVLLATLVSLTTKMDDLLDALRGVLQPLGRLGLPEKKLALAIGLVLRFAPVLIGIGASLGEAYRARSGRKGGVRLIAPFALQALGSADRVAEALAARGGADGFAPETKDRKTTL</sequence>
<evidence type="ECO:0000313" key="8">
    <source>
        <dbReference type="Proteomes" id="UP000541109"/>
    </source>
</evidence>
<dbReference type="RefSeq" id="WP_182164801.1">
    <property type="nucleotide sequence ID" value="NZ_JACFXV010000048.1"/>
</dbReference>
<evidence type="ECO:0000256" key="1">
    <source>
        <dbReference type="ARBA" id="ARBA00004141"/>
    </source>
</evidence>
<evidence type="ECO:0000256" key="5">
    <source>
        <dbReference type="ARBA" id="ARBA00023136"/>
    </source>
</evidence>
<feature type="transmembrane region" description="Helical" evidence="6">
    <location>
        <begin position="40"/>
        <end position="59"/>
    </location>
</feature>
<keyword evidence="8" id="KW-1185">Reference proteome</keyword>
<organism evidence="7 8">
    <name type="scientific">Stappia albiluteola</name>
    <dbReference type="NCBI Taxonomy" id="2758565"/>
    <lineage>
        <taxon>Bacteria</taxon>
        <taxon>Pseudomonadati</taxon>
        <taxon>Pseudomonadota</taxon>
        <taxon>Alphaproteobacteria</taxon>
        <taxon>Hyphomicrobiales</taxon>
        <taxon>Stappiaceae</taxon>
        <taxon>Stappia</taxon>
    </lineage>
</organism>
<feature type="transmembrane region" description="Helical" evidence="6">
    <location>
        <begin position="12"/>
        <end position="34"/>
    </location>
</feature>
<keyword evidence="3 6" id="KW-0812">Transmembrane</keyword>
<evidence type="ECO:0000256" key="2">
    <source>
        <dbReference type="ARBA" id="ARBA00008564"/>
    </source>
</evidence>
<proteinExistence type="inferred from homology"/>
<comment type="caution">
    <text evidence="7">The sequence shown here is derived from an EMBL/GenBank/DDBJ whole genome shotgun (WGS) entry which is preliminary data.</text>
</comment>
<comment type="similarity">
    <text evidence="2">Belongs to the CbiQ family.</text>
</comment>
<keyword evidence="4 6" id="KW-1133">Transmembrane helix</keyword>